<dbReference type="SUPFAM" id="SSF53335">
    <property type="entry name" value="S-adenosyl-L-methionine-dependent methyltransferases"/>
    <property type="match status" value="1"/>
</dbReference>
<evidence type="ECO:0000313" key="2">
    <source>
        <dbReference type="EMBL" id="CZR57618.1"/>
    </source>
</evidence>
<feature type="region of interest" description="Disordered" evidence="1">
    <location>
        <begin position="334"/>
        <end position="402"/>
    </location>
</feature>
<gene>
    <name evidence="2" type="ORF">PAC_07507</name>
</gene>
<evidence type="ECO:0000256" key="1">
    <source>
        <dbReference type="SAM" id="MobiDB-lite"/>
    </source>
</evidence>
<sequence>MPPKRVAIDPEAIDAECAKGYQYQPDETVPGDILKYRRYVGRTYEADKNQKYDIRGYPQPNGEPESDCLDLQHAQLLLNFSNKLYLALIPKERLFNVLDFGTGTGIWAIDFAIEHPGTNVFGVDREPFRLRYTQENLRFQVLDLEKPRWSDRRYDLIHNRVMFGGLEKAPEFIHQFFECLTPGGYLEMVSFAHPILLNDGKWPDDYKLKQWSQIVKGAIEDLHPNPARMYENQMTGVGFKDVAVKKFRWPSSPWPREEPFKSLGYWQRENLLHNLEAHRELLAKGVLWTKDSGTLDNFLKKVQREILDPDFIKIHAYFEIIVVYGRKPVRELQRQRVMTPKKKPQSMEDSDYDPSPGRPKTPKRTKSSGKTPKKGPREGVVQGNPDEDEIMRDLEEAGLMDT</sequence>
<feature type="compositionally biased region" description="Basic residues" evidence="1">
    <location>
        <begin position="360"/>
        <end position="374"/>
    </location>
</feature>
<accession>A0A1L7WXX7</accession>
<dbReference type="Pfam" id="PF13489">
    <property type="entry name" value="Methyltransf_23"/>
    <property type="match status" value="1"/>
</dbReference>
<dbReference type="PANTHER" id="PTHR43591">
    <property type="entry name" value="METHYLTRANSFERASE"/>
    <property type="match status" value="1"/>
</dbReference>
<protein>
    <recommendedName>
        <fullName evidence="4">Methyltransferase</fullName>
    </recommendedName>
</protein>
<dbReference type="CDD" id="cd02440">
    <property type="entry name" value="AdoMet_MTases"/>
    <property type="match status" value="1"/>
</dbReference>
<dbReference type="STRING" id="576137.A0A1L7WXX7"/>
<dbReference type="InterPro" id="IPR029063">
    <property type="entry name" value="SAM-dependent_MTases_sf"/>
</dbReference>
<dbReference type="Gene3D" id="3.40.50.150">
    <property type="entry name" value="Vaccinia Virus protein VP39"/>
    <property type="match status" value="1"/>
</dbReference>
<proteinExistence type="predicted"/>
<evidence type="ECO:0000313" key="3">
    <source>
        <dbReference type="Proteomes" id="UP000184330"/>
    </source>
</evidence>
<keyword evidence="3" id="KW-1185">Reference proteome</keyword>
<dbReference type="AlphaFoldDB" id="A0A1L7WXX7"/>
<dbReference type="Proteomes" id="UP000184330">
    <property type="component" value="Unassembled WGS sequence"/>
</dbReference>
<evidence type="ECO:0008006" key="4">
    <source>
        <dbReference type="Google" id="ProtNLM"/>
    </source>
</evidence>
<dbReference type="PANTHER" id="PTHR43591:SF24">
    <property type="entry name" value="2-METHOXY-6-POLYPRENYL-1,4-BENZOQUINOL METHYLASE, MITOCHONDRIAL"/>
    <property type="match status" value="1"/>
</dbReference>
<dbReference type="EMBL" id="FJOG01000010">
    <property type="protein sequence ID" value="CZR57618.1"/>
    <property type="molecule type" value="Genomic_DNA"/>
</dbReference>
<dbReference type="GO" id="GO:0008168">
    <property type="term" value="F:methyltransferase activity"/>
    <property type="evidence" value="ECO:0007669"/>
    <property type="project" value="TreeGrafter"/>
</dbReference>
<dbReference type="OrthoDB" id="2013972at2759"/>
<organism evidence="2 3">
    <name type="scientific">Phialocephala subalpina</name>
    <dbReference type="NCBI Taxonomy" id="576137"/>
    <lineage>
        <taxon>Eukaryota</taxon>
        <taxon>Fungi</taxon>
        <taxon>Dikarya</taxon>
        <taxon>Ascomycota</taxon>
        <taxon>Pezizomycotina</taxon>
        <taxon>Leotiomycetes</taxon>
        <taxon>Helotiales</taxon>
        <taxon>Mollisiaceae</taxon>
        <taxon>Phialocephala</taxon>
        <taxon>Phialocephala fortinii species complex</taxon>
    </lineage>
</organism>
<reference evidence="2 3" key="1">
    <citation type="submission" date="2016-03" db="EMBL/GenBank/DDBJ databases">
        <authorList>
            <person name="Ploux O."/>
        </authorList>
    </citation>
    <scope>NUCLEOTIDE SEQUENCE [LARGE SCALE GENOMIC DNA]</scope>
    <source>
        <strain evidence="2 3">UAMH 11012</strain>
    </source>
</reference>
<name>A0A1L7WXX7_9HELO</name>